<feature type="compositionally biased region" description="Low complexity" evidence="1">
    <location>
        <begin position="462"/>
        <end position="479"/>
    </location>
</feature>
<comment type="caution">
    <text evidence="2">The sequence shown here is derived from an EMBL/GenBank/DDBJ whole genome shotgun (WGS) entry which is preliminary data.</text>
</comment>
<reference evidence="2 3" key="1">
    <citation type="submission" date="2021-02" db="EMBL/GenBank/DDBJ databases">
        <title>Porcisia hertigi Genome sequencing and assembly.</title>
        <authorList>
            <person name="Almutairi H."/>
            <person name="Gatherer D."/>
        </authorList>
    </citation>
    <scope>NUCLEOTIDE SEQUENCE [LARGE SCALE GENOMIC DNA]</scope>
    <source>
        <strain evidence="2 3">C119</strain>
    </source>
</reference>
<keyword evidence="3" id="KW-1185">Reference proteome</keyword>
<organism evidence="2 3">
    <name type="scientific">Porcisia hertigi</name>
    <dbReference type="NCBI Taxonomy" id="2761500"/>
    <lineage>
        <taxon>Eukaryota</taxon>
        <taxon>Discoba</taxon>
        <taxon>Euglenozoa</taxon>
        <taxon>Kinetoplastea</taxon>
        <taxon>Metakinetoplastina</taxon>
        <taxon>Trypanosomatida</taxon>
        <taxon>Trypanosomatidae</taxon>
        <taxon>Leishmaniinae</taxon>
        <taxon>Porcisia</taxon>
    </lineage>
</organism>
<evidence type="ECO:0000256" key="1">
    <source>
        <dbReference type="SAM" id="MobiDB-lite"/>
    </source>
</evidence>
<dbReference type="KEGG" id="phet:94290307"/>
<evidence type="ECO:0000313" key="2">
    <source>
        <dbReference type="EMBL" id="KAG5501967.1"/>
    </source>
</evidence>
<sequence length="955" mass="100790">MEAWFGYVISMSEIIYSMKLREYEGACVSLVQASTEVAASALAAADHPARPAKRWDDKSQCHCSTETSSVPRTAAAAAQVTDAQLPVSGGASDRNVPSSLDGAIRCASASVSAAALPPPPLRPSAALGTSGVVDVSPVSHRNKTSLTAASLNQKCSMTQSGTPSSVSVSLADMSASLRDGHASTSAGSAALSHAETFGAFLDALQLRRPMCTMSSRRRQIDNIQAEADCVFQELDDAFILQEGDAAAVVEACADIDLEPALSGALLGSRASRFQGAGNEVELGTASTHSRPLPLPLSPAVNNAGERHLLYGELTSVGIRQLQAVCMASSCVMREENRCSRSRDRGDGEDSFSAHPSTSVTETLGCTTAPASCSTVRAPSNVGLRSLHPCDSGGHCRNQVSQGAVIVAVDVGSGSGRLLFEWSRLAAAACRREHDSSCLRATDGGATSADATPPYLTSSVAVHSTPHASRSTSTASTSTKAKPHGNLLEAAYAPLGIMCPATVWRGWLGVGIEVVPSRMRIARKALAPHYLDLRQILRAPPTREGVCGPVAQLDSRLSEAVAFTPVCASYIASASPQLSSASHHVGATSTIGSPTLTGVSTAAASRLRVPQPSARVLLYEGDALAPGVLSNATLCRFPNIGHHDKPLLLRGSFTAHSAGTDARGRRGARAAASMSLASRSSNVSSGCNAHHRPAVRPNHYHLCRIEGAPPLTEREDPHLVVFCCGLGFDETQVRRLCQRLEDMLLCRSPHTRVTASSSVGDDPVVSQQLSEEESNHLVHHPRLPHPFIDQCEGAEAAVSMVNCALLPPPLTKDNGDAAIDTRFEVRPCMPPAADPAVDVETGAGVGSYRHWRSVTCVLLLRPMDVLQPTFPLFRYACRVYDTQHKPVSAEDTTSLLSTGCRADGSPVPFRTRTTPASESTPGSCRSHDILEGDVWTTVLETTWMNAAPAWVVRFHF</sequence>
<evidence type="ECO:0000313" key="3">
    <source>
        <dbReference type="Proteomes" id="UP000674318"/>
    </source>
</evidence>
<feature type="region of interest" description="Disordered" evidence="1">
    <location>
        <begin position="461"/>
        <end position="480"/>
    </location>
</feature>
<accession>A0A836L9Q5</accession>
<gene>
    <name evidence="2" type="ORF">JKF63_04237</name>
</gene>
<feature type="compositionally biased region" description="Basic and acidic residues" evidence="1">
    <location>
        <begin position="337"/>
        <end position="347"/>
    </location>
</feature>
<proteinExistence type="predicted"/>
<name>A0A836L9Q5_9TRYP</name>
<protein>
    <submittedName>
        <fullName evidence="2">Uncharacterized protein</fullName>
    </submittedName>
</protein>
<dbReference type="AlphaFoldDB" id="A0A836L9Q5"/>
<dbReference type="GeneID" id="94290307"/>
<dbReference type="OrthoDB" id="273604at2759"/>
<feature type="region of interest" description="Disordered" evidence="1">
    <location>
        <begin position="337"/>
        <end position="360"/>
    </location>
</feature>
<dbReference type="RefSeq" id="XP_067756414.1">
    <property type="nucleotide sequence ID" value="XM_067900230.1"/>
</dbReference>
<dbReference type="EMBL" id="JAFJZO010000026">
    <property type="protein sequence ID" value="KAG5501967.1"/>
    <property type="molecule type" value="Genomic_DNA"/>
</dbReference>
<dbReference type="Proteomes" id="UP000674318">
    <property type="component" value="Unassembled WGS sequence"/>
</dbReference>